<evidence type="ECO:0000313" key="5">
    <source>
        <dbReference type="EMBL" id="BFG02859.1"/>
    </source>
</evidence>
<dbReference type="Pfam" id="PF08424">
    <property type="entry name" value="NRDE-2"/>
    <property type="match status" value="1"/>
</dbReference>
<comment type="subcellular location">
    <subcellularLocation>
        <location evidence="1">Nucleus</location>
    </subcellularLocation>
</comment>
<keyword evidence="6" id="KW-1185">Reference proteome</keyword>
<accession>A0AAU9G5R4</accession>
<reference evidence="5 6" key="1">
    <citation type="submission" date="2024-02" db="EMBL/GenBank/DDBJ databases">
        <title>A chromosome-level genome assembly of Drosophila madeirensis, a fruit fly species endemic to Madeira island.</title>
        <authorList>
            <person name="Tomihara K."/>
            <person name="Llopart A."/>
            <person name="Yamamoto D."/>
        </authorList>
    </citation>
    <scope>NUCLEOTIDE SEQUENCE [LARGE SCALE GENOMIC DNA]</scope>
    <source>
        <strain evidence="5 6">RF1</strain>
    </source>
</reference>
<proteinExistence type="inferred from homology"/>
<dbReference type="GO" id="GO:0071013">
    <property type="term" value="C:catalytic step 2 spliceosome"/>
    <property type="evidence" value="ECO:0007669"/>
    <property type="project" value="TreeGrafter"/>
</dbReference>
<evidence type="ECO:0000313" key="6">
    <source>
        <dbReference type="Proteomes" id="UP001500889"/>
    </source>
</evidence>
<evidence type="ECO:0000256" key="2">
    <source>
        <dbReference type="ARBA" id="ARBA00009265"/>
    </source>
</evidence>
<gene>
    <name evidence="5" type="ORF">DMAD_02253</name>
</gene>
<organism evidence="5 6">
    <name type="scientific">Drosophila madeirensis</name>
    <name type="common">Fruit fly</name>
    <dbReference type="NCBI Taxonomy" id="30013"/>
    <lineage>
        <taxon>Eukaryota</taxon>
        <taxon>Metazoa</taxon>
        <taxon>Ecdysozoa</taxon>
        <taxon>Arthropoda</taxon>
        <taxon>Hexapoda</taxon>
        <taxon>Insecta</taxon>
        <taxon>Pterygota</taxon>
        <taxon>Neoptera</taxon>
        <taxon>Endopterygota</taxon>
        <taxon>Diptera</taxon>
        <taxon>Brachycera</taxon>
        <taxon>Muscomorpha</taxon>
        <taxon>Ephydroidea</taxon>
        <taxon>Drosophilidae</taxon>
        <taxon>Drosophila</taxon>
        <taxon>Sophophora</taxon>
    </lineage>
</organism>
<feature type="region of interest" description="Disordered" evidence="4">
    <location>
        <begin position="1"/>
        <end position="102"/>
    </location>
</feature>
<dbReference type="PANTHER" id="PTHR13471:SF0">
    <property type="entry name" value="NUCLEAR EXOSOME REGULATOR NRDE2"/>
    <property type="match status" value="1"/>
</dbReference>
<dbReference type="PANTHER" id="PTHR13471">
    <property type="entry name" value="TETRATRICOPEPTIDE-LIKE HELICAL"/>
    <property type="match status" value="1"/>
</dbReference>
<sequence>MSLFPAYGGASKPPPAVKETKTEEATQAAAAAAFAGESSTEGWKNNTSFAVGSQVTADEEPGTHSSPPDSSSEEEEESSRESSSPRPPEQRGQREQREIPLRRLEFDASDGFYVDKKNNPSYLTVKSLARLSRPRYIPKLRRLRDASQPFQGLGHHRKVDWKRCRYGRHVERESKVTPEELDEVRTELNECRVLVAREPQRLEHWMRQHQLLGRNPDRANRLAVSEQQLHALKLALEQHTSNEEILQLYIETASATYPASQVALLIEQLLERNPFEYTLWTALIMATQGTMARCNASDVLRIYEHSMRRMHLGHTDDGRRFDSLDTDPIMLKLFHNCALFLRQMGHSNRMFAMLKMALELNVMGLEVDCLVARAERERPLIDFEEVVLESGMPLPEIWTRVELLRQAYCYLPYPALGASSSATDANIDAERLVFSADVCSYVYPLKAPCNRLHLYLLIVQVTKVPVVRSHCLAERLCARIKQIGESEAVEMLLAVLADRHTYIASARHAGNFSLALLNLAREMSVTPSFMPHFLGSDLYEETVCGLLLKCSEALAHEENSRRIFILLWFRFKRLLLVIRKLTKKLSAEYLKEARQRIRQLLRQEENRQVARFFTELAMFEYEALDGDSDPAPAFNVFRHVVDWQRSTAERLAQPDLMHAYATYAEMLIARNQRQQALQLLTCVCLQQHAPLSEQQAADTAAALQHSEGLVQAELELLDAAPPTMALEEFFAANKLLLGLRCHCLALCLLGRPTEADQLLHALLKARFGAGKVLGSERHRFLREQLLELHMVVLQVPGAAASSRSSGSSRQLVQLLERGLEEFPRNMALLGRWATVDKLPWYKQRARFIRTKGGILSVLHLVLAARCRYVLSLEQQSGGVEAAVGQHIPFQLAARNRVIHVFETFLPTNVQRSETEAEQYQILRRNSLYWRCYLRCLSDKYTSFDRSKEVLLTALDECPWDKALYMDGAMYVPQELGHLQDVMIEKQLRIYAMIEELDILRDS</sequence>
<evidence type="ECO:0000256" key="4">
    <source>
        <dbReference type="SAM" id="MobiDB-lite"/>
    </source>
</evidence>
<comment type="similarity">
    <text evidence="2">Belongs to the NRDE2 family.</text>
</comment>
<protein>
    <submittedName>
        <fullName evidence="5">Nuclear exosome regulator NRDE2</fullName>
    </submittedName>
</protein>
<dbReference type="EMBL" id="AP029266">
    <property type="protein sequence ID" value="BFG02859.1"/>
    <property type="molecule type" value="Genomic_DNA"/>
</dbReference>
<evidence type="ECO:0000256" key="3">
    <source>
        <dbReference type="ARBA" id="ARBA00023242"/>
    </source>
</evidence>
<dbReference type="AlphaFoldDB" id="A0AAU9G5R4"/>
<evidence type="ECO:0000256" key="1">
    <source>
        <dbReference type="ARBA" id="ARBA00004123"/>
    </source>
</evidence>
<dbReference type="InterPro" id="IPR013633">
    <property type="entry name" value="NRDE-2"/>
</dbReference>
<dbReference type="GO" id="GO:1902369">
    <property type="term" value="P:negative regulation of RNA catabolic process"/>
    <property type="evidence" value="ECO:0007669"/>
    <property type="project" value="TreeGrafter"/>
</dbReference>
<feature type="compositionally biased region" description="Basic and acidic residues" evidence="4">
    <location>
        <begin position="88"/>
        <end position="102"/>
    </location>
</feature>
<feature type="compositionally biased region" description="Polar residues" evidence="4">
    <location>
        <begin position="43"/>
        <end position="56"/>
    </location>
</feature>
<dbReference type="Proteomes" id="UP001500889">
    <property type="component" value="Chromosome A"/>
</dbReference>
<keyword evidence="3" id="KW-0539">Nucleus</keyword>
<feature type="compositionally biased region" description="Low complexity" evidence="4">
    <location>
        <begin position="25"/>
        <end position="42"/>
    </location>
</feature>
<name>A0AAU9G5R4_DROMD</name>
<dbReference type="GO" id="GO:0031048">
    <property type="term" value="P:regulatory ncRNA-mediated heterochromatin formation"/>
    <property type="evidence" value="ECO:0007669"/>
    <property type="project" value="TreeGrafter"/>
</dbReference>